<dbReference type="InterPro" id="IPR027417">
    <property type="entry name" value="P-loop_NTPase"/>
</dbReference>
<dbReference type="EMBL" id="FZNN01000017">
    <property type="protein sequence ID" value="SNR70659.1"/>
    <property type="molecule type" value="Genomic_DNA"/>
</dbReference>
<protein>
    <recommendedName>
        <fullName evidence="3">Sulfotransferase family protein</fullName>
    </recommendedName>
</protein>
<dbReference type="Proteomes" id="UP000198417">
    <property type="component" value="Unassembled WGS sequence"/>
</dbReference>
<accession>A0A238YJS0</accession>
<evidence type="ECO:0000313" key="1">
    <source>
        <dbReference type="EMBL" id="SNR70659.1"/>
    </source>
</evidence>
<name>A0A238YJS0_9RHOB</name>
<keyword evidence="2" id="KW-1185">Reference proteome</keyword>
<dbReference type="Gene3D" id="3.40.50.300">
    <property type="entry name" value="P-loop containing nucleotide triphosphate hydrolases"/>
    <property type="match status" value="1"/>
</dbReference>
<sequence>MKTEKTFILGLGASKSGTTWIQTYLHRSEGVDMGRLGEYQIWDALHLPANSRYRVARPGVWTRFEAALAARLGLPIKSSAFRYDLQQNPERYFDYFQQRLAQPGIHITGDITPGYAGLPVAVLQDIDQTFAARGITVKPVFVMRDPIERAWSILKMRRRKGRVPGESSQQQSFEDRFREAISSGLGVTYETSLRNIYAAFGTDRPYIGLFETMFTAESVQRLSDFAGVASDPAASTQRVNDSGDRSGVNPDLAREVFPAFAADYAYCLTHFPQARAVWPHAHLAG</sequence>
<dbReference type="OrthoDB" id="981508at2"/>
<reference evidence="1 2" key="1">
    <citation type="submission" date="2017-06" db="EMBL/GenBank/DDBJ databases">
        <authorList>
            <person name="Kim H.J."/>
            <person name="Triplett B.A."/>
        </authorList>
    </citation>
    <scope>NUCLEOTIDE SEQUENCE [LARGE SCALE GENOMIC DNA]</scope>
    <source>
        <strain evidence="1 2">DSM 29052</strain>
    </source>
</reference>
<dbReference type="AlphaFoldDB" id="A0A238YJS0"/>
<proteinExistence type="predicted"/>
<evidence type="ECO:0000313" key="2">
    <source>
        <dbReference type="Proteomes" id="UP000198417"/>
    </source>
</evidence>
<gene>
    <name evidence="1" type="ORF">SAMN06265370_11740</name>
</gene>
<evidence type="ECO:0008006" key="3">
    <source>
        <dbReference type="Google" id="ProtNLM"/>
    </source>
</evidence>
<dbReference type="SUPFAM" id="SSF52540">
    <property type="entry name" value="P-loop containing nucleoside triphosphate hydrolases"/>
    <property type="match status" value="1"/>
</dbReference>
<organism evidence="1 2">
    <name type="scientific">Puniceibacterium sediminis</name>
    <dbReference type="NCBI Taxonomy" id="1608407"/>
    <lineage>
        <taxon>Bacteria</taxon>
        <taxon>Pseudomonadati</taxon>
        <taxon>Pseudomonadota</taxon>
        <taxon>Alphaproteobacteria</taxon>
        <taxon>Rhodobacterales</taxon>
        <taxon>Paracoccaceae</taxon>
        <taxon>Puniceibacterium</taxon>
    </lineage>
</organism>
<dbReference type="RefSeq" id="WP_089272497.1">
    <property type="nucleotide sequence ID" value="NZ_FZNN01000017.1"/>
</dbReference>